<evidence type="ECO:0000313" key="3">
    <source>
        <dbReference type="Proteomes" id="UP000254603"/>
    </source>
</evidence>
<proteinExistence type="predicted"/>
<dbReference type="RefSeq" id="WP_018575376.1">
    <property type="nucleotide sequence ID" value="NZ_CP065725.1"/>
</dbReference>
<reference evidence="2 3" key="1">
    <citation type="submission" date="2018-06" db="EMBL/GenBank/DDBJ databases">
        <authorList>
            <consortium name="Pathogen Informatics"/>
            <person name="Doyle S."/>
        </authorList>
    </citation>
    <scope>NUCLEOTIDE SEQUENCE [LARGE SCALE GENOMIC DNA]</scope>
    <source>
        <strain evidence="2 3">NCTC11997</strain>
    </source>
</reference>
<dbReference type="Proteomes" id="UP000254603">
    <property type="component" value="Unassembled WGS sequence"/>
</dbReference>
<reference evidence="1 4" key="2">
    <citation type="submission" date="2020-12" db="EMBL/GenBank/DDBJ databases">
        <title>FDA dAtabase for Regulatory Grade micrObial Sequences (FDA-ARGOS): Supporting development and validation of Infectious Disease Dx tests.</title>
        <authorList>
            <person name="Sproer C."/>
            <person name="Gronow S."/>
            <person name="Severitt S."/>
            <person name="Schroder I."/>
            <person name="Tallon L."/>
            <person name="Sadzewicz L."/>
            <person name="Zhao X."/>
            <person name="Boylan J."/>
            <person name="Ott S."/>
            <person name="Bowen H."/>
            <person name="Vavikolanu K."/>
            <person name="Mehta A."/>
            <person name="Aluvathingal J."/>
            <person name="Nadendla S."/>
            <person name="Lowell S."/>
            <person name="Myers T."/>
            <person name="Yan Y."/>
            <person name="Sichtig H."/>
        </authorList>
    </citation>
    <scope>NUCLEOTIDE SEQUENCE [LARGE SCALE GENOMIC DNA]</scope>
    <source>
        <strain evidence="1 4">FDAARGOS_872</strain>
    </source>
</reference>
<evidence type="ECO:0000313" key="4">
    <source>
        <dbReference type="Proteomes" id="UP000594903"/>
    </source>
</evidence>
<dbReference type="Proteomes" id="UP000594903">
    <property type="component" value="Chromosome"/>
</dbReference>
<protein>
    <submittedName>
        <fullName evidence="2">Uncharacterized protein</fullName>
    </submittedName>
</protein>
<evidence type="ECO:0000313" key="1">
    <source>
        <dbReference type="EMBL" id="QPT40982.1"/>
    </source>
</evidence>
<sequence>MIKVFVDLEKIKQIIKLFLDLKRIKFDDKNFHTNFNIDINVEAIELFEQLNVKLNCLNEAIVREDRVAVKAFMIYLRGSMMQISSLFYALHEDLDLLLESLSESHFDLESTRMPISQKYQNKFEKEGINLDVDLNIFKSIMHKLILFEETKIFDKIYPLEYQGDLNQFLVENINELGKNLEFFYCDFIHNRIINSKFFLQKSCGVLQRLFVFFDFLRDEIEGVLWADSTSFPDIPESYQIPDSYNYPKKML</sequence>
<gene>
    <name evidence="1" type="ORF">I6G29_05385</name>
    <name evidence="2" type="ORF">NCTC11997_01132</name>
</gene>
<organism evidence="2 3">
    <name type="scientific">Oligella ureolytica</name>
    <dbReference type="NCBI Taxonomy" id="90244"/>
    <lineage>
        <taxon>Bacteria</taxon>
        <taxon>Pseudomonadati</taxon>
        <taxon>Pseudomonadota</taxon>
        <taxon>Betaproteobacteria</taxon>
        <taxon>Burkholderiales</taxon>
        <taxon>Alcaligenaceae</taxon>
        <taxon>Oligella</taxon>
    </lineage>
</organism>
<dbReference type="Gene3D" id="6.10.290.10">
    <property type="match status" value="2"/>
</dbReference>
<keyword evidence="4" id="KW-1185">Reference proteome</keyword>
<dbReference type="EMBL" id="UGSB01000001">
    <property type="protein sequence ID" value="SUA53375.1"/>
    <property type="molecule type" value="Genomic_DNA"/>
</dbReference>
<name>A0A378XF55_9BURK</name>
<accession>A0A378XF55</accession>
<dbReference type="AlphaFoldDB" id="A0A378XF55"/>
<evidence type="ECO:0000313" key="2">
    <source>
        <dbReference type="EMBL" id="SUA53375.1"/>
    </source>
</evidence>
<dbReference type="EMBL" id="CP065725">
    <property type="protein sequence ID" value="QPT40982.1"/>
    <property type="molecule type" value="Genomic_DNA"/>
</dbReference>
<dbReference type="STRING" id="1122619.GCA_000373745_02194"/>